<evidence type="ECO:0000313" key="2">
    <source>
        <dbReference type="Proteomes" id="UP000182373"/>
    </source>
</evidence>
<dbReference type="EMBL" id="CP018191">
    <property type="protein sequence ID" value="APH53560.1"/>
    <property type="molecule type" value="Genomic_DNA"/>
</dbReference>
<organism evidence="1 2">
    <name type="scientific">Granulibacter bethesdensis</name>
    <dbReference type="NCBI Taxonomy" id="364410"/>
    <lineage>
        <taxon>Bacteria</taxon>
        <taxon>Pseudomonadati</taxon>
        <taxon>Pseudomonadota</taxon>
        <taxon>Alphaproteobacteria</taxon>
        <taxon>Acetobacterales</taxon>
        <taxon>Acetobacteraceae</taxon>
        <taxon>Granulibacter</taxon>
    </lineage>
</organism>
<dbReference type="AlphaFoldDB" id="A0AAC9K6H0"/>
<evidence type="ECO:0000313" key="1">
    <source>
        <dbReference type="EMBL" id="APH53560.1"/>
    </source>
</evidence>
<evidence type="ECO:0008006" key="3">
    <source>
        <dbReference type="Google" id="ProtNLM"/>
    </source>
</evidence>
<protein>
    <recommendedName>
        <fullName evidence="3">Anti-sigma factor NepR domain-containing protein</fullName>
    </recommendedName>
</protein>
<accession>A0AAC9K6H0</accession>
<reference evidence="2" key="1">
    <citation type="submission" date="2016-11" db="EMBL/GenBank/DDBJ databases">
        <title>Comparative genomic and phenotypic analysis of Granulibacter bethesdensis clinical isolates from patients with chronic granulomatous disease.</title>
        <authorList>
            <person name="Zarember K.A."/>
            <person name="Porcella S.F."/>
            <person name="Chu J."/>
            <person name="Ding L."/>
            <person name="Dahlstrom E."/>
            <person name="Barbian K."/>
            <person name="Martens C."/>
            <person name="Sykora L."/>
            <person name="Kramer S."/>
            <person name="Pettinato A.M."/>
            <person name="Hong H."/>
            <person name="Wald G."/>
            <person name="Berg L.J."/>
            <person name="Rogge L.S."/>
            <person name="Greenberg D.E."/>
            <person name="Falcone E.L."/>
            <person name="Neves J.F."/>
            <person name="Simoes M.J."/>
            <person name="Casal M."/>
            <person name="Rodriguez-Lopez F.C."/>
            <person name="Zelazny A."/>
            <person name="Gallin J.I."/>
            <person name="Holland S.M."/>
        </authorList>
    </citation>
    <scope>NUCLEOTIDE SEQUENCE [LARGE SCALE GENOMIC DNA]</scope>
    <source>
        <strain evidence="2">NIH9.1</strain>
    </source>
</reference>
<dbReference type="Proteomes" id="UP000182373">
    <property type="component" value="Chromosome"/>
</dbReference>
<gene>
    <name evidence="1" type="ORF">GbCGDNIH9_0332</name>
</gene>
<name>A0AAC9K6H0_9PROT</name>
<sequence length="87" mass="9664">MIDVTYKGNKVSRATDCIGSTYHPMMAHYPLQQGGTTRPSGGVRKPKMAQDVLDLWVSRSLKGSLASVLEEPLPDELRQLVEKLTHQ</sequence>
<proteinExistence type="predicted"/>